<dbReference type="SUPFAM" id="SSF54909">
    <property type="entry name" value="Dimeric alpha+beta barrel"/>
    <property type="match status" value="2"/>
</dbReference>
<evidence type="ECO:0000313" key="2">
    <source>
        <dbReference type="EMBL" id="KAF2192395.1"/>
    </source>
</evidence>
<dbReference type="PROSITE" id="PS51725">
    <property type="entry name" value="ABM"/>
    <property type="match status" value="1"/>
</dbReference>
<dbReference type="InterPro" id="IPR007138">
    <property type="entry name" value="ABM_dom"/>
</dbReference>
<evidence type="ECO:0000259" key="1">
    <source>
        <dbReference type="PROSITE" id="PS51725"/>
    </source>
</evidence>
<name>A0A6A6EML1_9PEZI</name>
<evidence type="ECO:0000313" key="3">
    <source>
        <dbReference type="Proteomes" id="UP000800200"/>
    </source>
</evidence>
<reference evidence="2" key="1">
    <citation type="journal article" date="2020" name="Stud. Mycol.">
        <title>101 Dothideomycetes genomes: a test case for predicting lifestyles and emergence of pathogens.</title>
        <authorList>
            <person name="Haridas S."/>
            <person name="Albert R."/>
            <person name="Binder M."/>
            <person name="Bloem J."/>
            <person name="Labutti K."/>
            <person name="Salamov A."/>
            <person name="Andreopoulos B."/>
            <person name="Baker S."/>
            <person name="Barry K."/>
            <person name="Bills G."/>
            <person name="Bluhm B."/>
            <person name="Cannon C."/>
            <person name="Castanera R."/>
            <person name="Culley D."/>
            <person name="Daum C."/>
            <person name="Ezra D."/>
            <person name="Gonzalez J."/>
            <person name="Henrissat B."/>
            <person name="Kuo A."/>
            <person name="Liang C."/>
            <person name="Lipzen A."/>
            <person name="Lutzoni F."/>
            <person name="Magnuson J."/>
            <person name="Mondo S."/>
            <person name="Nolan M."/>
            <person name="Ohm R."/>
            <person name="Pangilinan J."/>
            <person name="Park H.-J."/>
            <person name="Ramirez L."/>
            <person name="Alfaro M."/>
            <person name="Sun H."/>
            <person name="Tritt A."/>
            <person name="Yoshinaga Y."/>
            <person name="Zwiers L.-H."/>
            <person name="Turgeon B."/>
            <person name="Goodwin S."/>
            <person name="Spatafora J."/>
            <person name="Crous P."/>
            <person name="Grigoriev I."/>
        </authorList>
    </citation>
    <scope>NUCLEOTIDE SEQUENCE</scope>
    <source>
        <strain evidence="2">CBS 207.26</strain>
    </source>
</reference>
<gene>
    <name evidence="2" type="ORF">K469DRAFT_310876</name>
</gene>
<dbReference type="PANTHER" id="PTHR40624">
    <property type="entry name" value="BIOSYNTHESIS MONOOXYGENASE, PUTATIVE (AFU_ORTHOLOGUE AFUA_1G12025)-RELATED"/>
    <property type="match status" value="1"/>
</dbReference>
<dbReference type="Pfam" id="PF03992">
    <property type="entry name" value="ABM"/>
    <property type="match status" value="1"/>
</dbReference>
<feature type="domain" description="ABM" evidence="1">
    <location>
        <begin position="4"/>
        <end position="102"/>
    </location>
</feature>
<dbReference type="EMBL" id="ML994615">
    <property type="protein sequence ID" value="KAF2192395.1"/>
    <property type="molecule type" value="Genomic_DNA"/>
</dbReference>
<organism evidence="2 3">
    <name type="scientific">Zopfia rhizophila CBS 207.26</name>
    <dbReference type="NCBI Taxonomy" id="1314779"/>
    <lineage>
        <taxon>Eukaryota</taxon>
        <taxon>Fungi</taxon>
        <taxon>Dikarya</taxon>
        <taxon>Ascomycota</taxon>
        <taxon>Pezizomycotina</taxon>
        <taxon>Dothideomycetes</taxon>
        <taxon>Dothideomycetes incertae sedis</taxon>
        <taxon>Zopfiaceae</taxon>
        <taxon>Zopfia</taxon>
    </lineage>
</organism>
<protein>
    <recommendedName>
        <fullName evidence="1">ABM domain-containing protein</fullName>
    </recommendedName>
</protein>
<dbReference type="OrthoDB" id="4520428at2759"/>
<proteinExistence type="predicted"/>
<dbReference type="InterPro" id="IPR011008">
    <property type="entry name" value="Dimeric_a/b-barrel"/>
</dbReference>
<accession>A0A6A6EML1</accession>
<sequence>MPSIVVVGHLTAANKEARQTVVDAISKVAQFSKQNEEGVLRYAITHPRDTSDEKSVYVIEEYADQTALDSHMGSKAVTDLVAYFTANGSLFGGPPIVSTSETSSAFIRPEITKSNDPFIAYASIDYKEGTRAEALEGWKYVTSETQKNETDTLSYAILKDKENEITVSTVEVYANETYFRDVHAKSKTVTENRAKYGDQIRTAFRFALLKFVAGYLHKEKTGSNL</sequence>
<dbReference type="Proteomes" id="UP000800200">
    <property type="component" value="Unassembled WGS sequence"/>
</dbReference>
<dbReference type="PANTHER" id="PTHR40624:SF1">
    <property type="entry name" value="BIOSYNTHESIS MONOOXYGENASE, PUTATIVE (AFU_ORTHOLOGUE AFUA_1G12025)-RELATED"/>
    <property type="match status" value="1"/>
</dbReference>
<dbReference type="Gene3D" id="3.30.70.100">
    <property type="match status" value="1"/>
</dbReference>
<dbReference type="AlphaFoldDB" id="A0A6A6EML1"/>
<keyword evidence="3" id="KW-1185">Reference proteome</keyword>